<evidence type="ECO:0000256" key="2">
    <source>
        <dbReference type="ARBA" id="ARBA00009696"/>
    </source>
</evidence>
<evidence type="ECO:0000256" key="7">
    <source>
        <dbReference type="ARBA" id="ARBA00022927"/>
    </source>
</evidence>
<comment type="subunit">
    <text evidence="3">Monomer.</text>
</comment>
<gene>
    <name evidence="14" type="ORF">GW587_01525</name>
</gene>
<feature type="chain" id="PRO_5045538937" description="Outer-membrane lipoprotein LolB" evidence="13">
    <location>
        <begin position="19"/>
        <end position="203"/>
    </location>
</feature>
<keyword evidence="11" id="KW-0998">Cell outer membrane</keyword>
<evidence type="ECO:0000256" key="1">
    <source>
        <dbReference type="ARBA" id="ARBA00004459"/>
    </source>
</evidence>
<evidence type="ECO:0000256" key="12">
    <source>
        <dbReference type="ARBA" id="ARBA00023288"/>
    </source>
</evidence>
<dbReference type="Pfam" id="PF03550">
    <property type="entry name" value="LolB"/>
    <property type="match status" value="1"/>
</dbReference>
<keyword evidence="10" id="KW-0143">Chaperone</keyword>
<dbReference type="CDD" id="cd16326">
    <property type="entry name" value="LolB"/>
    <property type="match status" value="1"/>
</dbReference>
<evidence type="ECO:0000256" key="6">
    <source>
        <dbReference type="ARBA" id="ARBA00022729"/>
    </source>
</evidence>
<dbReference type="InterPro" id="IPR029046">
    <property type="entry name" value="LolA/LolB/LppX"/>
</dbReference>
<evidence type="ECO:0000256" key="13">
    <source>
        <dbReference type="SAM" id="SignalP"/>
    </source>
</evidence>
<evidence type="ECO:0000256" key="9">
    <source>
        <dbReference type="ARBA" id="ARBA00023139"/>
    </source>
</evidence>
<evidence type="ECO:0000256" key="5">
    <source>
        <dbReference type="ARBA" id="ARBA00022448"/>
    </source>
</evidence>
<dbReference type="Proteomes" id="UP000666369">
    <property type="component" value="Unassembled WGS sequence"/>
</dbReference>
<evidence type="ECO:0000256" key="11">
    <source>
        <dbReference type="ARBA" id="ARBA00023237"/>
    </source>
</evidence>
<sequence length="203" mass="21359">MKRLIILAAALSALGALAGCATTASSSTRSAAAVAPYRDSVDLAGRIAINYSRDGKKESLNGKFTWQQSKANTDVSLISPTGQIVAVINVTPSSATLKQSGKEPRTAPDLDSLTTQTLGWTLPVSGLRDWLQGYAVASDGSRFVATPANDTVVTRDGWKLDYVSWQDDAAAVPAPKRIDVTRIALGQAVDDMAIRIVIDAAAQ</sequence>
<keyword evidence="9" id="KW-0564">Palmitate</keyword>
<keyword evidence="8" id="KW-0472">Membrane</keyword>
<accession>A0ABX0FC67</accession>
<dbReference type="EMBL" id="JAADJT010000001">
    <property type="protein sequence ID" value="NGZ82937.1"/>
    <property type="molecule type" value="Genomic_DNA"/>
</dbReference>
<dbReference type="SUPFAM" id="SSF89392">
    <property type="entry name" value="Prokaryotic lipoproteins and lipoprotein localization factors"/>
    <property type="match status" value="1"/>
</dbReference>
<keyword evidence="15" id="KW-1185">Reference proteome</keyword>
<evidence type="ECO:0000313" key="14">
    <source>
        <dbReference type="EMBL" id="NGZ82937.1"/>
    </source>
</evidence>
<comment type="subcellular location">
    <subcellularLocation>
        <location evidence="1">Cell outer membrane</location>
        <topology evidence="1">Lipid-anchor</topology>
    </subcellularLocation>
</comment>
<dbReference type="RefSeq" id="WP_166097736.1">
    <property type="nucleotide sequence ID" value="NZ_JAADJT010000001.1"/>
</dbReference>
<evidence type="ECO:0000256" key="4">
    <source>
        <dbReference type="ARBA" id="ARBA00016202"/>
    </source>
</evidence>
<keyword evidence="7" id="KW-0653">Protein transport</keyword>
<keyword evidence="6 13" id="KW-0732">Signal</keyword>
<keyword evidence="12 14" id="KW-0449">Lipoprotein</keyword>
<dbReference type="InterPro" id="IPR004565">
    <property type="entry name" value="OM_lipoprot_LolB"/>
</dbReference>
<organism evidence="14 15">
    <name type="scientific">Duganella aceris</name>
    <dbReference type="NCBI Taxonomy" id="2703883"/>
    <lineage>
        <taxon>Bacteria</taxon>
        <taxon>Pseudomonadati</taxon>
        <taxon>Pseudomonadota</taxon>
        <taxon>Betaproteobacteria</taxon>
        <taxon>Burkholderiales</taxon>
        <taxon>Oxalobacteraceae</taxon>
        <taxon>Telluria group</taxon>
        <taxon>Duganella</taxon>
    </lineage>
</organism>
<evidence type="ECO:0000313" key="15">
    <source>
        <dbReference type="Proteomes" id="UP000666369"/>
    </source>
</evidence>
<feature type="signal peptide" evidence="13">
    <location>
        <begin position="1"/>
        <end position="18"/>
    </location>
</feature>
<comment type="similarity">
    <text evidence="2">Belongs to the LolB family.</text>
</comment>
<comment type="caution">
    <text evidence="14">The sequence shown here is derived from an EMBL/GenBank/DDBJ whole genome shotgun (WGS) entry which is preliminary data.</text>
</comment>
<name>A0ABX0FC67_9BURK</name>
<evidence type="ECO:0000256" key="3">
    <source>
        <dbReference type="ARBA" id="ARBA00011245"/>
    </source>
</evidence>
<evidence type="ECO:0000256" key="8">
    <source>
        <dbReference type="ARBA" id="ARBA00023136"/>
    </source>
</evidence>
<dbReference type="Gene3D" id="2.50.20.10">
    <property type="entry name" value="Lipoprotein localisation LolA/LolB/LppX"/>
    <property type="match status" value="1"/>
</dbReference>
<reference evidence="15" key="1">
    <citation type="submission" date="2023-07" db="EMBL/GenBank/DDBJ databases">
        <title>Duganella aceri sp. nov., isolated from tree sap.</title>
        <authorList>
            <person name="Kim I.S."/>
        </authorList>
    </citation>
    <scope>NUCLEOTIDE SEQUENCE [LARGE SCALE GENOMIC DNA]</scope>
    <source>
        <strain evidence="15">SAP-35</strain>
    </source>
</reference>
<evidence type="ECO:0000256" key="10">
    <source>
        <dbReference type="ARBA" id="ARBA00023186"/>
    </source>
</evidence>
<protein>
    <recommendedName>
        <fullName evidence="4">Outer-membrane lipoprotein LolB</fullName>
    </recommendedName>
</protein>
<dbReference type="PROSITE" id="PS51257">
    <property type="entry name" value="PROKAR_LIPOPROTEIN"/>
    <property type="match status" value="1"/>
</dbReference>
<keyword evidence="5" id="KW-0813">Transport</keyword>
<proteinExistence type="inferred from homology"/>